<reference evidence="4 5" key="1">
    <citation type="submission" date="2020-07" db="EMBL/GenBank/DDBJ databases">
        <title>Sequencing the genomes of 1000 actinobacteria strains.</title>
        <authorList>
            <person name="Klenk H.-P."/>
        </authorList>
    </citation>
    <scope>NUCLEOTIDE SEQUENCE [LARGE SCALE GENOMIC DNA]</scope>
    <source>
        <strain evidence="4 5">DSM 26341</strain>
    </source>
</reference>
<keyword evidence="2" id="KW-0732">Signal</keyword>
<keyword evidence="5" id="KW-1185">Reference proteome</keyword>
<comment type="caution">
    <text evidence="4">The sequence shown here is derived from an EMBL/GenBank/DDBJ whole genome shotgun (WGS) entry which is preliminary data.</text>
</comment>
<dbReference type="RefSeq" id="WP_179429210.1">
    <property type="nucleotide sequence ID" value="NZ_JACBZP010000001.1"/>
</dbReference>
<organism evidence="4 5">
    <name type="scientific">Spelaeicoccus albus</name>
    <dbReference type="NCBI Taxonomy" id="1280376"/>
    <lineage>
        <taxon>Bacteria</taxon>
        <taxon>Bacillati</taxon>
        <taxon>Actinomycetota</taxon>
        <taxon>Actinomycetes</taxon>
        <taxon>Micrococcales</taxon>
        <taxon>Brevibacteriaceae</taxon>
        <taxon>Spelaeicoccus</taxon>
    </lineage>
</organism>
<feature type="compositionally biased region" description="Low complexity" evidence="1">
    <location>
        <begin position="39"/>
        <end position="70"/>
    </location>
</feature>
<proteinExistence type="predicted"/>
<dbReference type="AlphaFoldDB" id="A0A7Z0D4V8"/>
<protein>
    <recommendedName>
        <fullName evidence="3">DUF6993 domain-containing protein</fullName>
    </recommendedName>
</protein>
<gene>
    <name evidence="4" type="ORF">BJY26_003245</name>
</gene>
<evidence type="ECO:0000256" key="1">
    <source>
        <dbReference type="SAM" id="MobiDB-lite"/>
    </source>
</evidence>
<feature type="chain" id="PRO_5031542463" description="DUF6993 domain-containing protein" evidence="2">
    <location>
        <begin position="33"/>
        <end position="179"/>
    </location>
</feature>
<feature type="region of interest" description="Disordered" evidence="1">
    <location>
        <begin position="26"/>
        <end position="76"/>
    </location>
</feature>
<accession>A0A7Z0D4V8</accession>
<evidence type="ECO:0000313" key="4">
    <source>
        <dbReference type="EMBL" id="NYI68939.1"/>
    </source>
</evidence>
<dbReference type="Proteomes" id="UP000539111">
    <property type="component" value="Unassembled WGS sequence"/>
</dbReference>
<dbReference type="EMBL" id="JACBZP010000001">
    <property type="protein sequence ID" value="NYI68939.1"/>
    <property type="molecule type" value="Genomic_DNA"/>
</dbReference>
<feature type="domain" description="DUF6993" evidence="3">
    <location>
        <begin position="83"/>
        <end position="166"/>
    </location>
</feature>
<evidence type="ECO:0000256" key="2">
    <source>
        <dbReference type="SAM" id="SignalP"/>
    </source>
</evidence>
<dbReference type="InterPro" id="IPR054262">
    <property type="entry name" value="DUF6993"/>
</dbReference>
<feature type="signal peptide" evidence="2">
    <location>
        <begin position="1"/>
        <end position="32"/>
    </location>
</feature>
<sequence length="179" mass="17967">MTHANDFTRRVASAAVLVTVLAAASSCSSGHADDPTMKSSRPAPGASSAPASPGPESSRESAGSGRTASAKVERQAARARKALNALAADTPSPSTKQLLAALTDAGFAKRRLEATRSTTPLKNDVPAVMYGIKVGPSSCIVGEVRAGVATVTVTNPVENGKRCLIGVVDSPNGGGATGR</sequence>
<evidence type="ECO:0000259" key="3">
    <source>
        <dbReference type="Pfam" id="PF22504"/>
    </source>
</evidence>
<name>A0A7Z0D4V8_9MICO</name>
<evidence type="ECO:0000313" key="5">
    <source>
        <dbReference type="Proteomes" id="UP000539111"/>
    </source>
</evidence>
<dbReference type="Pfam" id="PF22504">
    <property type="entry name" value="DUF6993"/>
    <property type="match status" value="1"/>
</dbReference>